<dbReference type="Proteomes" id="UP000467700">
    <property type="component" value="Unassembled WGS sequence"/>
</dbReference>
<gene>
    <name evidence="3" type="ORF">AAE3_LOCUS818</name>
</gene>
<evidence type="ECO:0000259" key="2">
    <source>
        <dbReference type="Pfam" id="PF02668"/>
    </source>
</evidence>
<reference evidence="3 4" key="1">
    <citation type="submission" date="2020-01" db="EMBL/GenBank/DDBJ databases">
        <authorList>
            <person name="Gupta K D."/>
        </authorList>
    </citation>
    <scope>NUCLEOTIDE SEQUENCE [LARGE SCALE GENOMIC DNA]</scope>
</reference>
<dbReference type="SUPFAM" id="SSF51197">
    <property type="entry name" value="Clavaminate synthase-like"/>
    <property type="match status" value="1"/>
</dbReference>
<dbReference type="Pfam" id="PF02668">
    <property type="entry name" value="TauD"/>
    <property type="match status" value="1"/>
</dbReference>
<sequence>MAAALVDRVTDLFKTNLDINASKLDAKAEKPVRPEVAEVIVDKPQQPDIQYQPDEAKWRARTARRLAEDPALPKTPLPDGFPKRLESPLVWEGKDWTNPSQWEYKLSAEQLLEIDDAVKHFKGLNKPLGYLSPETFPLPTLGPILKDLSNELHNGRGFFVLKAIPIDSYSREENVIIYSGISSYVGRLRGIQDKGVSVIGHIKDLTETHPLKTIGSPAYTTDKQVFHTDAGDIISLYVLETAAEGGLSRISSSWRVYNELAETRPDLIKTLSEPWPFDGFGGTPAYSLRPLLFYLNNRIVIQYARRRFTGFAGLPRSAEIPPISEAQAEALDTIHFLAEKHAVGLSFEKGDIQYINNLSIFHARDAFTDTPEKTRHLLRLWLRNEEFAWKLPSELNQLWQAIYYASTPETEHFQIEPQIRNTWAINTATTKN</sequence>
<keyword evidence="1" id="KW-0560">Oxidoreductase</keyword>
<evidence type="ECO:0000313" key="4">
    <source>
        <dbReference type="Proteomes" id="UP000467700"/>
    </source>
</evidence>
<dbReference type="PANTHER" id="PTHR10696:SF54">
    <property type="entry name" value="FAMILY OXIDOREDUCTASE, PUTATIVE (AFU_ORTHOLOGUE AFUA_4G13850)-RELATED"/>
    <property type="match status" value="1"/>
</dbReference>
<dbReference type="AlphaFoldDB" id="A0A8S0W5S4"/>
<protein>
    <recommendedName>
        <fullName evidence="2">TauD/TfdA-like domain-containing protein</fullName>
    </recommendedName>
</protein>
<dbReference type="GO" id="GO:0016491">
    <property type="term" value="F:oxidoreductase activity"/>
    <property type="evidence" value="ECO:0007669"/>
    <property type="project" value="UniProtKB-KW"/>
</dbReference>
<dbReference type="PANTHER" id="PTHR10696">
    <property type="entry name" value="GAMMA-BUTYROBETAINE HYDROXYLASE-RELATED"/>
    <property type="match status" value="1"/>
</dbReference>
<accession>A0A8S0W5S4</accession>
<dbReference type="OrthoDB" id="272271at2759"/>
<organism evidence="3 4">
    <name type="scientific">Cyclocybe aegerita</name>
    <name type="common">Black poplar mushroom</name>
    <name type="synonym">Agrocybe aegerita</name>
    <dbReference type="NCBI Taxonomy" id="1973307"/>
    <lineage>
        <taxon>Eukaryota</taxon>
        <taxon>Fungi</taxon>
        <taxon>Dikarya</taxon>
        <taxon>Basidiomycota</taxon>
        <taxon>Agaricomycotina</taxon>
        <taxon>Agaricomycetes</taxon>
        <taxon>Agaricomycetidae</taxon>
        <taxon>Agaricales</taxon>
        <taxon>Agaricineae</taxon>
        <taxon>Bolbitiaceae</taxon>
        <taxon>Cyclocybe</taxon>
    </lineage>
</organism>
<feature type="domain" description="TauD/TfdA-like" evidence="2">
    <location>
        <begin position="126"/>
        <end position="381"/>
    </location>
</feature>
<dbReference type="EMBL" id="CACVBS010000001">
    <property type="protein sequence ID" value="CAA7257333.1"/>
    <property type="molecule type" value="Genomic_DNA"/>
</dbReference>
<dbReference type="FunFam" id="3.60.130.10:FF:000011">
    <property type="entry name" value="Taurine catabolism dioxygenase TauD"/>
    <property type="match status" value="1"/>
</dbReference>
<proteinExistence type="predicted"/>
<evidence type="ECO:0000313" key="3">
    <source>
        <dbReference type="EMBL" id="CAA7257333.1"/>
    </source>
</evidence>
<dbReference type="InterPro" id="IPR042098">
    <property type="entry name" value="TauD-like_sf"/>
</dbReference>
<evidence type="ECO:0000256" key="1">
    <source>
        <dbReference type="ARBA" id="ARBA00023002"/>
    </source>
</evidence>
<dbReference type="InterPro" id="IPR003819">
    <property type="entry name" value="TauD/TfdA-like"/>
</dbReference>
<dbReference type="Gene3D" id="3.60.130.10">
    <property type="entry name" value="Clavaminate synthase-like"/>
    <property type="match status" value="1"/>
</dbReference>
<dbReference type="InterPro" id="IPR050411">
    <property type="entry name" value="AlphaKG_dependent_hydroxylases"/>
</dbReference>
<comment type="caution">
    <text evidence="3">The sequence shown here is derived from an EMBL/GenBank/DDBJ whole genome shotgun (WGS) entry which is preliminary data.</text>
</comment>
<name>A0A8S0W5S4_CYCAE</name>
<keyword evidence="4" id="KW-1185">Reference proteome</keyword>